<dbReference type="Gene3D" id="3.30.1490.70">
    <property type="match status" value="1"/>
</dbReference>
<evidence type="ECO:0000256" key="15">
    <source>
        <dbReference type="ARBA" id="ARBA00023172"/>
    </source>
</evidence>
<dbReference type="Gene3D" id="3.30.470.30">
    <property type="entry name" value="DNA ligase/mRNA capping enzyme"/>
    <property type="match status" value="1"/>
</dbReference>
<proteinExistence type="predicted"/>
<feature type="region of interest" description="Disordered" evidence="21">
    <location>
        <begin position="198"/>
        <end position="222"/>
    </location>
</feature>
<evidence type="ECO:0000256" key="20">
    <source>
        <dbReference type="ARBA" id="ARBA00034003"/>
    </source>
</evidence>
<protein>
    <recommendedName>
        <fullName evidence="2">DNA ligase (ATP)</fullName>
        <ecNumber evidence="2">6.5.1.1</ecNumber>
    </recommendedName>
    <alternativeName>
        <fullName evidence="19">NHEJ DNA polymerase</fullName>
    </alternativeName>
</protein>
<evidence type="ECO:0000256" key="6">
    <source>
        <dbReference type="ARBA" id="ARBA00022722"/>
    </source>
</evidence>
<comment type="caution">
    <text evidence="23">The sequence shown here is derived from an EMBL/GenBank/DDBJ whole genome shotgun (WGS) entry which is preliminary data.</text>
</comment>
<evidence type="ECO:0000256" key="4">
    <source>
        <dbReference type="ARBA" id="ARBA00022679"/>
    </source>
</evidence>
<dbReference type="CDD" id="cd07906">
    <property type="entry name" value="Adenylation_DNA_ligase_LigD_LigC"/>
    <property type="match status" value="1"/>
</dbReference>
<accession>A0ABW9J7N1</accession>
<dbReference type="Pfam" id="PF13298">
    <property type="entry name" value="LigD_N"/>
    <property type="match status" value="1"/>
</dbReference>
<evidence type="ECO:0000256" key="5">
    <source>
        <dbReference type="ARBA" id="ARBA00022695"/>
    </source>
</evidence>
<evidence type="ECO:0000313" key="24">
    <source>
        <dbReference type="Proteomes" id="UP001517247"/>
    </source>
</evidence>
<dbReference type="RefSeq" id="WP_138723601.1">
    <property type="nucleotide sequence ID" value="NZ_SSHJ02000007.1"/>
</dbReference>
<keyword evidence="9" id="KW-0227">DNA damage</keyword>
<keyword evidence="24" id="KW-1185">Reference proteome</keyword>
<dbReference type="Pfam" id="PF21686">
    <property type="entry name" value="LigD_Prim-Pol"/>
    <property type="match status" value="1"/>
</dbReference>
<dbReference type="PROSITE" id="PS50160">
    <property type="entry name" value="DNA_LIGASE_A3"/>
    <property type="match status" value="1"/>
</dbReference>
<keyword evidence="5" id="KW-0548">Nucleotidyltransferase</keyword>
<comment type="cofactor">
    <cofactor evidence="1">
        <name>Mn(2+)</name>
        <dbReference type="ChEBI" id="CHEBI:29035"/>
    </cofactor>
</comment>
<keyword evidence="10" id="KW-0378">Hydrolase</keyword>
<dbReference type="InterPro" id="IPR014146">
    <property type="entry name" value="LigD_ligase_dom"/>
</dbReference>
<dbReference type="NCBIfam" id="TIGR02779">
    <property type="entry name" value="NHEJ_ligase_lig"/>
    <property type="match status" value="1"/>
</dbReference>
<keyword evidence="12" id="KW-0067">ATP-binding</keyword>
<dbReference type="InterPro" id="IPR052171">
    <property type="entry name" value="NHEJ_LigD"/>
</dbReference>
<evidence type="ECO:0000256" key="16">
    <source>
        <dbReference type="ARBA" id="ARBA00023204"/>
    </source>
</evidence>
<keyword evidence="13" id="KW-0239">DNA-directed DNA polymerase</keyword>
<organism evidence="23 24">
    <name type="scientific">Pedobacter ureilyticus</name>
    <dbReference type="NCBI Taxonomy" id="1393051"/>
    <lineage>
        <taxon>Bacteria</taxon>
        <taxon>Pseudomonadati</taxon>
        <taxon>Bacteroidota</taxon>
        <taxon>Sphingobacteriia</taxon>
        <taxon>Sphingobacteriales</taxon>
        <taxon>Sphingobacteriaceae</taxon>
        <taxon>Pedobacter</taxon>
    </lineage>
</organism>
<keyword evidence="8" id="KW-0547">Nucleotide-binding</keyword>
<evidence type="ECO:0000256" key="12">
    <source>
        <dbReference type="ARBA" id="ARBA00022840"/>
    </source>
</evidence>
<evidence type="ECO:0000256" key="2">
    <source>
        <dbReference type="ARBA" id="ARBA00012727"/>
    </source>
</evidence>
<keyword evidence="7" id="KW-0479">Metal-binding</keyword>
<evidence type="ECO:0000256" key="8">
    <source>
        <dbReference type="ARBA" id="ARBA00022741"/>
    </source>
</evidence>
<evidence type="ECO:0000256" key="17">
    <source>
        <dbReference type="ARBA" id="ARBA00023211"/>
    </source>
</evidence>
<dbReference type="InterPro" id="IPR014145">
    <property type="entry name" value="LigD_pol_dom"/>
</dbReference>
<dbReference type="Proteomes" id="UP001517247">
    <property type="component" value="Unassembled WGS sequence"/>
</dbReference>
<dbReference type="PANTHER" id="PTHR42705:SF2">
    <property type="entry name" value="BIFUNCTIONAL NON-HOMOLOGOUS END JOINING PROTEIN LIGD"/>
    <property type="match status" value="1"/>
</dbReference>
<dbReference type="NCBIfam" id="TIGR02778">
    <property type="entry name" value="ligD_pol"/>
    <property type="match status" value="1"/>
</dbReference>
<dbReference type="CDD" id="cd04865">
    <property type="entry name" value="LigD_Pol_like_2"/>
    <property type="match status" value="1"/>
</dbReference>
<dbReference type="CDD" id="cd07971">
    <property type="entry name" value="OBF_DNA_ligase_LigD"/>
    <property type="match status" value="1"/>
</dbReference>
<feature type="compositionally biased region" description="Basic and acidic residues" evidence="21">
    <location>
        <begin position="199"/>
        <end position="209"/>
    </location>
</feature>
<evidence type="ECO:0000256" key="9">
    <source>
        <dbReference type="ARBA" id="ARBA00022763"/>
    </source>
</evidence>
<dbReference type="InterPro" id="IPR014143">
    <property type="entry name" value="NHEJ_ligase_prk"/>
</dbReference>
<dbReference type="SUPFAM" id="SSF56091">
    <property type="entry name" value="DNA ligase/mRNA capping enzyme, catalytic domain"/>
    <property type="match status" value="1"/>
</dbReference>
<feature type="domain" description="ATP-dependent DNA ligase family profile" evidence="22">
    <location>
        <begin position="342"/>
        <end position="478"/>
    </location>
</feature>
<dbReference type="EMBL" id="SSHJ02000007">
    <property type="protein sequence ID" value="MFN0256499.1"/>
    <property type="molecule type" value="Genomic_DNA"/>
</dbReference>
<keyword evidence="4" id="KW-0808">Transferase</keyword>
<feature type="region of interest" description="Disordered" evidence="21">
    <location>
        <begin position="1"/>
        <end position="23"/>
    </location>
</feature>
<keyword evidence="6" id="KW-0540">Nuclease</keyword>
<dbReference type="InterPro" id="IPR014144">
    <property type="entry name" value="LigD_PE_domain"/>
</dbReference>
<keyword evidence="3 23" id="KW-0436">Ligase</keyword>
<dbReference type="InterPro" id="IPR012309">
    <property type="entry name" value="DNA_ligase_ATP-dep_C"/>
</dbReference>
<dbReference type="PANTHER" id="PTHR42705">
    <property type="entry name" value="BIFUNCTIONAL NON-HOMOLOGOUS END JOINING PROTEIN LIGD"/>
    <property type="match status" value="1"/>
</dbReference>
<dbReference type="GO" id="GO:0003910">
    <property type="term" value="F:DNA ligase (ATP) activity"/>
    <property type="evidence" value="ECO:0007669"/>
    <property type="project" value="UniProtKB-EC"/>
</dbReference>
<dbReference type="SUPFAM" id="SSF50249">
    <property type="entry name" value="Nucleic acid-binding proteins"/>
    <property type="match status" value="1"/>
</dbReference>
<sequence length="913" mass="103430">MGLDKYAKKRDFTKTAEPKSGKSTDKDKLIFVIQKHDASRLHYDFRLEMEGVLKSWAVPKGPSLDPKTKRLAMMVEDHPFDYRTFEGIIPKGEYGGGTVIVWDQGWYEPLETIKGKKAQEKHLLAQLKDGSVKVKLHGEKLKGEFALVRTNGMGENSWLLIKHDDDYAAKKDVTKLDTSVLSGKTIVEMEKSASAVWTDKGEQKIEAKQPRSSKKSTKKSSVEVDAEVGNASAKLDSAKILKSAPKGVMPKAIKPMLATLVDEPFDNEEWQYEVKWDGYRALASLNKGKVELLSRNNKSFNDRFYPIYKLLQNWSINAVIDGELLVLNEKGISNFGTLQNWRSEADGELVFYVFDILWYEGKNLTGLTLVERQAILNEVLPTDDDRIRISKVFDTSGIDFFDAAGRIGLEGIMAKRKSSTYLVNKRSKDWLKIKVSKRQEVIIAGFTRNEDTSKLFSSLILAVWENEKLTYVGKVGTGFSDADQKKMMTKFEPYIVNKSPFTVAPDVNKLSRFQHKQLNAKATWMKPELVCEVAFTEVTDDGVFRHPSFQGMRNDKDAKEVVREKAADTEEIVAPTKEKSDGKKGTSKNIDTELVRPPKETVPKTLLNPKEQTQVRKVKGKELKFNNLAKLYWPEDRVSKRDMFNYYYAMADFILPYLKDRPLSLNRFPGGIHGKSFYQKDVKGKAPDWAKTFPYSTSDGEAKEYLVGDDIATLLWTNTLGCIEVNPWFSRVQSPDHPDYCVIDLDPDKHHFDKVIEAANVVKEVLDAIDVPCYAKTSGSTGIHIYIPLDGKYDYDQSQLFAKIIVTIVNKQIPSFTSLERMIAARKGKMYLDFLQNRPGATIAGPYSLRPKLNATVSMPLDWEELKPGLKMTDFTIFNAFERVQEKGDIFKGVLGKGIDLEKAILKAKEIYP</sequence>
<dbReference type="NCBIfam" id="TIGR02776">
    <property type="entry name" value="NHEJ_ligase_prk"/>
    <property type="match status" value="1"/>
</dbReference>
<evidence type="ECO:0000256" key="13">
    <source>
        <dbReference type="ARBA" id="ARBA00022932"/>
    </source>
</evidence>
<keyword evidence="18" id="KW-0511">Multifunctional enzyme</keyword>
<keyword evidence="15" id="KW-0233">DNA recombination</keyword>
<dbReference type="Gene3D" id="2.40.50.140">
    <property type="entry name" value="Nucleic acid-binding proteins"/>
    <property type="match status" value="1"/>
</dbReference>
<evidence type="ECO:0000256" key="1">
    <source>
        <dbReference type="ARBA" id="ARBA00001936"/>
    </source>
</evidence>
<dbReference type="InterPro" id="IPR012340">
    <property type="entry name" value="NA-bd_OB-fold"/>
</dbReference>
<evidence type="ECO:0000259" key="22">
    <source>
        <dbReference type="PROSITE" id="PS50160"/>
    </source>
</evidence>
<evidence type="ECO:0000256" key="14">
    <source>
        <dbReference type="ARBA" id="ARBA00023125"/>
    </source>
</evidence>
<evidence type="ECO:0000256" key="7">
    <source>
        <dbReference type="ARBA" id="ARBA00022723"/>
    </source>
</evidence>
<dbReference type="Gene3D" id="3.90.920.10">
    <property type="entry name" value="DNA primase, PRIM domain"/>
    <property type="match status" value="1"/>
</dbReference>
<keyword evidence="11" id="KW-0269">Exonuclease</keyword>
<evidence type="ECO:0000256" key="11">
    <source>
        <dbReference type="ARBA" id="ARBA00022839"/>
    </source>
</evidence>
<dbReference type="InterPro" id="IPR012310">
    <property type="entry name" value="DNA_ligase_ATP-dep_cent"/>
</dbReference>
<evidence type="ECO:0000256" key="3">
    <source>
        <dbReference type="ARBA" id="ARBA00022598"/>
    </source>
</evidence>
<keyword evidence="16" id="KW-0234">DNA repair</keyword>
<keyword evidence="14" id="KW-0238">DNA-binding</keyword>
<evidence type="ECO:0000256" key="21">
    <source>
        <dbReference type="SAM" id="MobiDB-lite"/>
    </source>
</evidence>
<reference evidence="23 24" key="1">
    <citation type="submission" date="2024-12" db="EMBL/GenBank/DDBJ databases">
        <authorList>
            <person name="Hu S."/>
        </authorList>
    </citation>
    <scope>NUCLEOTIDE SEQUENCE [LARGE SCALE GENOMIC DNA]</scope>
    <source>
        <strain evidence="23 24">THG-T11</strain>
    </source>
</reference>
<dbReference type="NCBIfam" id="TIGR02777">
    <property type="entry name" value="LigD_PE_dom"/>
    <property type="match status" value="1"/>
</dbReference>
<name>A0ABW9J7N1_9SPHI</name>
<gene>
    <name evidence="23" type="primary">ligD</name>
    <name evidence="23" type="ORF">E6A44_012995</name>
</gene>
<evidence type="ECO:0000256" key="19">
    <source>
        <dbReference type="ARBA" id="ARBA00029943"/>
    </source>
</evidence>
<dbReference type="Pfam" id="PF01068">
    <property type="entry name" value="DNA_ligase_A_M"/>
    <property type="match status" value="1"/>
</dbReference>
<comment type="catalytic activity">
    <reaction evidence="20">
        <text>ATP + (deoxyribonucleotide)n-3'-hydroxyl + 5'-phospho-(deoxyribonucleotide)m = (deoxyribonucleotide)n+m + AMP + diphosphate.</text>
        <dbReference type="EC" id="6.5.1.1"/>
    </reaction>
</comment>
<dbReference type="Pfam" id="PF04679">
    <property type="entry name" value="DNA_ligase_A_C"/>
    <property type="match status" value="1"/>
</dbReference>
<evidence type="ECO:0000313" key="23">
    <source>
        <dbReference type="EMBL" id="MFN0256499.1"/>
    </source>
</evidence>
<evidence type="ECO:0000256" key="18">
    <source>
        <dbReference type="ARBA" id="ARBA00023268"/>
    </source>
</evidence>
<dbReference type="EC" id="6.5.1.1" evidence="2"/>
<evidence type="ECO:0000256" key="10">
    <source>
        <dbReference type="ARBA" id="ARBA00022801"/>
    </source>
</evidence>
<keyword evidence="17" id="KW-0464">Manganese</keyword>